<proteinExistence type="predicted"/>
<dbReference type="RefSeq" id="WP_166284478.1">
    <property type="nucleotide sequence ID" value="NZ_JAANNP010000079.1"/>
</dbReference>
<evidence type="ECO:0008006" key="4">
    <source>
        <dbReference type="Google" id="ProtNLM"/>
    </source>
</evidence>
<dbReference type="EMBL" id="JAANNP010000079">
    <property type="protein sequence ID" value="NHC16001.1"/>
    <property type="molecule type" value="Genomic_DNA"/>
</dbReference>
<protein>
    <recommendedName>
        <fullName evidence="4">Transmembrane protein</fullName>
    </recommendedName>
</protein>
<comment type="caution">
    <text evidence="2">The sequence shown here is derived from an EMBL/GenBank/DDBJ whole genome shotgun (WGS) entry which is preliminary data.</text>
</comment>
<evidence type="ECO:0000313" key="3">
    <source>
        <dbReference type="Proteomes" id="UP000800981"/>
    </source>
</evidence>
<name>A0ABX0GYD3_9ACTN</name>
<organism evidence="2 3">
    <name type="scientific">Motilibacter deserti</name>
    <dbReference type="NCBI Taxonomy" id="2714956"/>
    <lineage>
        <taxon>Bacteria</taxon>
        <taxon>Bacillati</taxon>
        <taxon>Actinomycetota</taxon>
        <taxon>Actinomycetes</taxon>
        <taxon>Motilibacterales</taxon>
        <taxon>Motilibacteraceae</taxon>
        <taxon>Motilibacter</taxon>
    </lineage>
</organism>
<feature type="transmembrane region" description="Helical" evidence="1">
    <location>
        <begin position="137"/>
        <end position="160"/>
    </location>
</feature>
<sequence>MSDQKQERGFLRDNSLSLVFGALFLLTLALQAWAGWAQENNDLRQAELDTVSLLHYLTTASFGADVLENWQSEYLQFFLFLFGTVWLIQRGSPESKEAGKEGPESDEDQQVGAYVEHDTPTWARVGGWRTRVYSRSLGIVMALIFLASWAGQSIAGWAAYNEEQLRELATPTSYGGYVLSADFWSRTLQNWQSELLAVGSFAVLAIYLRQRGSSQSKPVGAAHSSTGIEG</sequence>
<reference evidence="2 3" key="1">
    <citation type="submission" date="2020-03" db="EMBL/GenBank/DDBJ databases">
        <title>Two novel Motilibacter sp.</title>
        <authorList>
            <person name="Liu S."/>
        </authorList>
    </citation>
    <scope>NUCLEOTIDE SEQUENCE [LARGE SCALE GENOMIC DNA]</scope>
    <source>
        <strain evidence="2 3">E257</strain>
    </source>
</reference>
<gene>
    <name evidence="2" type="ORF">G9H71_19640</name>
</gene>
<keyword evidence="1" id="KW-0812">Transmembrane</keyword>
<keyword evidence="1" id="KW-0472">Membrane</keyword>
<dbReference type="InterPro" id="IPR046657">
    <property type="entry name" value="DUF6766"/>
</dbReference>
<dbReference type="Proteomes" id="UP000800981">
    <property type="component" value="Unassembled WGS sequence"/>
</dbReference>
<evidence type="ECO:0000256" key="1">
    <source>
        <dbReference type="SAM" id="Phobius"/>
    </source>
</evidence>
<accession>A0ABX0GYD3</accession>
<dbReference type="Pfam" id="PF20554">
    <property type="entry name" value="DUF6766"/>
    <property type="match status" value="1"/>
</dbReference>
<keyword evidence="3" id="KW-1185">Reference proteome</keyword>
<keyword evidence="1" id="KW-1133">Transmembrane helix</keyword>
<evidence type="ECO:0000313" key="2">
    <source>
        <dbReference type="EMBL" id="NHC16001.1"/>
    </source>
</evidence>
<feature type="transmembrane region" description="Helical" evidence="1">
    <location>
        <begin position="191"/>
        <end position="208"/>
    </location>
</feature>